<keyword evidence="2 5" id="KW-0274">FAD</keyword>
<dbReference type="InterPro" id="IPR036188">
    <property type="entry name" value="FAD/NAD-bd_sf"/>
</dbReference>
<sequence length="357" mass="38147">MESPPSKTDCDVVVVGAGPAGLYQLFQLGLQGLSCHALDALPHPGGQCAELYPRKPIYDIPGFTAISGHALAERLHQQLAPFPIGWHWGHTACAIENLPDGRLLVRSQQGLALQARAIVLALGVGAFVPRLPRVDGLEALLAQRRQVFVQTQDRAVLLAGQRVVVHGGDETAVAKVLQLAALPADQRPSDIVLLHRRDVFKADAADLQQLAQLRISGQVQVVVGQLQGFVLSDGGEAGALRALRILDTEGREQTLMLDILLLYQGISPKLAALQDWGLALDGKLIAVDPATQQSSRTGIYAIGDIASYPGKRKLIVSAFQEAIAAGYAIAERHHGKPLQTLYTTTSSLLLERLGQAG</sequence>
<keyword evidence="8" id="KW-1185">Reference proteome</keyword>
<feature type="binding site" evidence="5">
    <location>
        <position position="47"/>
    </location>
    <ligand>
        <name>FAD</name>
        <dbReference type="ChEBI" id="CHEBI:57692"/>
    </ligand>
</feature>
<keyword evidence="3 5" id="KW-0521">NADP</keyword>
<evidence type="ECO:0000313" key="8">
    <source>
        <dbReference type="Proteomes" id="UP000050580"/>
    </source>
</evidence>
<dbReference type="GO" id="GO:0004324">
    <property type="term" value="F:ferredoxin-NADP+ reductase activity"/>
    <property type="evidence" value="ECO:0007669"/>
    <property type="project" value="UniProtKB-UniRule"/>
</dbReference>
<dbReference type="PRINTS" id="PR00469">
    <property type="entry name" value="PNDRDTASEII"/>
</dbReference>
<evidence type="ECO:0000259" key="6">
    <source>
        <dbReference type="Pfam" id="PF07992"/>
    </source>
</evidence>
<feature type="binding site" evidence="5">
    <location>
        <position position="92"/>
    </location>
    <ligand>
        <name>FAD</name>
        <dbReference type="ChEBI" id="CHEBI:57692"/>
    </ligand>
</feature>
<evidence type="ECO:0000256" key="2">
    <source>
        <dbReference type="ARBA" id="ARBA00022827"/>
    </source>
</evidence>
<feature type="binding site" evidence="5">
    <location>
        <position position="304"/>
    </location>
    <ligand>
        <name>FAD</name>
        <dbReference type="ChEBI" id="CHEBI:57692"/>
    </ligand>
</feature>
<dbReference type="AlphaFoldDB" id="A0A0U1PZ73"/>
<dbReference type="Gene3D" id="3.50.50.60">
    <property type="entry name" value="FAD/NAD(P)-binding domain"/>
    <property type="match status" value="2"/>
</dbReference>
<dbReference type="Pfam" id="PF07992">
    <property type="entry name" value="Pyr_redox_2"/>
    <property type="match status" value="1"/>
</dbReference>
<dbReference type="PANTHER" id="PTHR48105">
    <property type="entry name" value="THIOREDOXIN REDUCTASE 1-RELATED-RELATED"/>
    <property type="match status" value="1"/>
</dbReference>
<comment type="caution">
    <text evidence="5">Lacks conserved residue(s) required for the propagation of feature annotation.</text>
</comment>
<name>A0A0U1PZ73_9BURK</name>
<dbReference type="InterPro" id="IPR050097">
    <property type="entry name" value="Ferredoxin-NADP_redctase_2"/>
</dbReference>
<dbReference type="Proteomes" id="UP000050580">
    <property type="component" value="Unassembled WGS sequence"/>
</dbReference>
<accession>A0A0U1PZ73</accession>
<dbReference type="InterPro" id="IPR023753">
    <property type="entry name" value="FAD/NAD-binding_dom"/>
</dbReference>
<feature type="binding site" evidence="5">
    <location>
        <position position="52"/>
    </location>
    <ligand>
        <name>FAD</name>
        <dbReference type="ChEBI" id="CHEBI:57692"/>
    </ligand>
</feature>
<comment type="subunit">
    <text evidence="5">Homodimer.</text>
</comment>
<keyword evidence="1 5" id="KW-0285">Flavoprotein</keyword>
<dbReference type="EMBL" id="LBNQ01000025">
    <property type="protein sequence ID" value="KKW67813.1"/>
    <property type="molecule type" value="Genomic_DNA"/>
</dbReference>
<dbReference type="GO" id="GO:0050661">
    <property type="term" value="F:NADP binding"/>
    <property type="evidence" value="ECO:0007669"/>
    <property type="project" value="UniProtKB-UniRule"/>
</dbReference>
<dbReference type="GO" id="GO:0050660">
    <property type="term" value="F:flavin adenine dinucleotide binding"/>
    <property type="evidence" value="ECO:0007669"/>
    <property type="project" value="UniProtKB-UniRule"/>
</dbReference>
<protein>
    <recommendedName>
        <fullName evidence="5">Ferredoxin--NADP reductase</fullName>
        <shortName evidence="5">FNR</shortName>
        <shortName evidence="5">Fd-NADP(+) reductase</shortName>
        <ecNumber evidence="5">1.18.1.2</ecNumber>
    </recommendedName>
</protein>
<comment type="caution">
    <text evidence="7">The sequence shown here is derived from an EMBL/GenBank/DDBJ whole genome shotgun (WGS) entry which is preliminary data.</text>
</comment>
<evidence type="ECO:0000256" key="1">
    <source>
        <dbReference type="ARBA" id="ARBA00022630"/>
    </source>
</evidence>
<dbReference type="HAMAP" id="MF_01685">
    <property type="entry name" value="FENR2"/>
    <property type="match status" value="1"/>
</dbReference>
<dbReference type="InterPro" id="IPR022890">
    <property type="entry name" value="Fd--NADP_Rdtase_type_2"/>
</dbReference>
<feature type="binding site" evidence="5">
    <location>
        <position position="39"/>
    </location>
    <ligand>
        <name>FAD</name>
        <dbReference type="ChEBI" id="CHEBI:57692"/>
    </ligand>
</feature>
<dbReference type="EC" id="1.18.1.2" evidence="5"/>
<evidence type="ECO:0000256" key="4">
    <source>
        <dbReference type="ARBA" id="ARBA00023002"/>
    </source>
</evidence>
<evidence type="ECO:0000256" key="5">
    <source>
        <dbReference type="HAMAP-Rule" id="MF_01685"/>
    </source>
</evidence>
<dbReference type="PATRIC" id="fig|1610491.3.peg.1989"/>
<reference evidence="7 8" key="1">
    <citation type="submission" date="2015-05" db="EMBL/GenBank/DDBJ databases">
        <title>Draft genome sequence of Lampropedia sp. CT6, isolated from the microbial mat of a hot water spring, located at Manikaran, India.</title>
        <authorList>
            <person name="Tripathi C."/>
            <person name="Rani P."/>
            <person name="Mahato N.K."/>
            <person name="Lal R."/>
        </authorList>
    </citation>
    <scope>NUCLEOTIDE SEQUENCE [LARGE SCALE GENOMIC DNA]</scope>
    <source>
        <strain evidence="7 8">CT6</strain>
    </source>
</reference>
<dbReference type="STRING" id="1610491.AAV94_09355"/>
<feature type="binding site" evidence="5">
    <location>
        <position position="344"/>
    </location>
    <ligand>
        <name>FAD</name>
        <dbReference type="ChEBI" id="CHEBI:57692"/>
    </ligand>
</feature>
<evidence type="ECO:0000256" key="3">
    <source>
        <dbReference type="ARBA" id="ARBA00022857"/>
    </source>
</evidence>
<dbReference type="SUPFAM" id="SSF51905">
    <property type="entry name" value="FAD/NAD(P)-binding domain"/>
    <property type="match status" value="1"/>
</dbReference>
<feature type="domain" description="FAD/NAD(P)-binding" evidence="6">
    <location>
        <begin position="11"/>
        <end position="322"/>
    </location>
</feature>
<evidence type="ECO:0000313" key="7">
    <source>
        <dbReference type="EMBL" id="KKW67813.1"/>
    </source>
</evidence>
<gene>
    <name evidence="7" type="ORF">AAV94_09355</name>
</gene>
<proteinExistence type="inferred from homology"/>
<comment type="catalytic activity">
    <reaction evidence="5">
        <text>2 reduced [2Fe-2S]-[ferredoxin] + NADP(+) + H(+) = 2 oxidized [2Fe-2S]-[ferredoxin] + NADPH</text>
        <dbReference type="Rhea" id="RHEA:20125"/>
        <dbReference type="Rhea" id="RHEA-COMP:10000"/>
        <dbReference type="Rhea" id="RHEA-COMP:10001"/>
        <dbReference type="ChEBI" id="CHEBI:15378"/>
        <dbReference type="ChEBI" id="CHEBI:33737"/>
        <dbReference type="ChEBI" id="CHEBI:33738"/>
        <dbReference type="ChEBI" id="CHEBI:57783"/>
        <dbReference type="ChEBI" id="CHEBI:58349"/>
        <dbReference type="EC" id="1.18.1.2"/>
    </reaction>
</comment>
<keyword evidence="4 5" id="KW-0560">Oxidoreductase</keyword>
<organism evidence="7 8">
    <name type="scientific">Lampropedia cohaerens</name>
    <dbReference type="NCBI Taxonomy" id="1610491"/>
    <lineage>
        <taxon>Bacteria</taxon>
        <taxon>Pseudomonadati</taxon>
        <taxon>Pseudomonadota</taxon>
        <taxon>Betaproteobacteria</taxon>
        <taxon>Burkholderiales</taxon>
        <taxon>Comamonadaceae</taxon>
        <taxon>Lampropedia</taxon>
    </lineage>
</organism>
<feature type="binding site" evidence="5">
    <location>
        <position position="127"/>
    </location>
    <ligand>
        <name>FAD</name>
        <dbReference type="ChEBI" id="CHEBI:57692"/>
    </ligand>
</feature>
<comment type="cofactor">
    <cofactor evidence="5">
        <name>FAD</name>
        <dbReference type="ChEBI" id="CHEBI:57692"/>
    </cofactor>
    <text evidence="5">Binds 1 FAD per subunit.</text>
</comment>
<dbReference type="OrthoDB" id="9806179at2"/>
<comment type="similarity">
    <text evidence="5">Belongs to the ferredoxin--NADP reductase type 2 family.</text>
</comment>
<dbReference type="PRINTS" id="PR00368">
    <property type="entry name" value="FADPNR"/>
</dbReference>
<dbReference type="RefSeq" id="WP_046742034.1">
    <property type="nucleotide sequence ID" value="NZ_LBNQ01000025.1"/>
</dbReference>